<gene>
    <name evidence="1" type="ORF">AGR3A_Lc180092</name>
</gene>
<dbReference type="Proteomes" id="UP000191988">
    <property type="component" value="Unassembled WGS sequence"/>
</dbReference>
<accession>A0A1S7S262</accession>
<proteinExistence type="predicted"/>
<dbReference type="RefSeq" id="WP_080843124.1">
    <property type="nucleotide sequence ID" value="NZ_LT009724.1"/>
</dbReference>
<dbReference type="InterPro" id="IPR012347">
    <property type="entry name" value="Ferritin-like"/>
</dbReference>
<dbReference type="InterPro" id="IPR009078">
    <property type="entry name" value="Ferritin-like_SF"/>
</dbReference>
<protein>
    <recommendedName>
        <fullName evidence="3">Rubrerythrin diiron-binding domain-containing protein</fullName>
    </recommendedName>
</protein>
<evidence type="ECO:0000313" key="2">
    <source>
        <dbReference type="Proteomes" id="UP000191988"/>
    </source>
</evidence>
<keyword evidence="2" id="KW-1185">Reference proteome</keyword>
<evidence type="ECO:0008006" key="3">
    <source>
        <dbReference type="Google" id="ProtNLM"/>
    </source>
</evidence>
<sequence>MSRLNAEPPVLTTMHAVLETAARMEQESIDGYVALRQRMLDENQPALAAVFERLIAEEETHLRQVGVWAGETVPTDTAGTIAAPDLSPMFDAEGADMVPPETLDAYRAFSAAVRNEERAFMFWSYVAAQAPSADVRQAAEKMAREELGHVATMRRERRQAFHAARVAAPPGDAPDILGLEEHFLKLLTAVAEWQDDQTSRAFIEETQARISSIPGLTFRHKPRLSGQLDLVLGQPVTLCGILLDYYLDGMNCEKSEPALNFCAAAASQLVRCLAFLRSLASAA</sequence>
<dbReference type="PANTHER" id="PTHR33531:SF7">
    <property type="entry name" value="HYPOTHETICAL MEMBRANE PROTEIN, CONSERVED"/>
    <property type="match status" value="1"/>
</dbReference>
<organism evidence="1 2">
    <name type="scientific">Agrobacterium tomkonis CFBP 6623</name>
    <dbReference type="NCBI Taxonomy" id="1183432"/>
    <lineage>
        <taxon>Bacteria</taxon>
        <taxon>Pseudomonadati</taxon>
        <taxon>Pseudomonadota</taxon>
        <taxon>Alphaproteobacteria</taxon>
        <taxon>Hyphomicrobiales</taxon>
        <taxon>Rhizobiaceae</taxon>
        <taxon>Rhizobium/Agrobacterium group</taxon>
        <taxon>Agrobacterium</taxon>
        <taxon>Agrobacterium tumefaciens complex</taxon>
    </lineage>
</organism>
<dbReference type="AlphaFoldDB" id="A0A1S7S262"/>
<dbReference type="PANTHER" id="PTHR33531">
    <property type="entry name" value="RUBRERYTHRIN SUBFAMILY"/>
    <property type="match status" value="1"/>
</dbReference>
<dbReference type="Gene3D" id="1.20.1260.10">
    <property type="match status" value="1"/>
</dbReference>
<name>A0A1S7S262_9HYPH</name>
<dbReference type="EMBL" id="FBWK01000054">
    <property type="protein sequence ID" value="CUX61387.1"/>
    <property type="molecule type" value="Genomic_DNA"/>
</dbReference>
<dbReference type="CDD" id="cd01045">
    <property type="entry name" value="Ferritin_like_AB"/>
    <property type="match status" value="1"/>
</dbReference>
<evidence type="ECO:0000313" key="1">
    <source>
        <dbReference type="EMBL" id="CUX61387.1"/>
    </source>
</evidence>
<dbReference type="STRING" id="1183432.AGR3A_Lc180092"/>
<reference evidence="2" key="1">
    <citation type="submission" date="2016-01" db="EMBL/GenBank/DDBJ databases">
        <authorList>
            <person name="Regsiter A."/>
            <person name="william w."/>
        </authorList>
    </citation>
    <scope>NUCLEOTIDE SEQUENCE [LARGE SCALE GENOMIC DNA]</scope>
    <source>
        <strain evidence="2">CFBP 6623</strain>
    </source>
</reference>
<dbReference type="SUPFAM" id="SSF47240">
    <property type="entry name" value="Ferritin-like"/>
    <property type="match status" value="1"/>
</dbReference>